<dbReference type="AlphaFoldDB" id="A0A9W8TRQ6"/>
<dbReference type="EMBL" id="JANPWZ010000058">
    <property type="protein sequence ID" value="KAJ3579790.1"/>
    <property type="molecule type" value="Genomic_DNA"/>
</dbReference>
<dbReference type="Proteomes" id="UP001148614">
    <property type="component" value="Unassembled WGS sequence"/>
</dbReference>
<keyword evidence="2" id="KW-0812">Transmembrane</keyword>
<feature type="transmembrane region" description="Helical" evidence="2">
    <location>
        <begin position="140"/>
        <end position="158"/>
    </location>
</feature>
<keyword evidence="2" id="KW-0472">Membrane</keyword>
<keyword evidence="4" id="KW-1185">Reference proteome</keyword>
<comment type="caution">
    <text evidence="3">The sequence shown here is derived from an EMBL/GenBank/DDBJ whole genome shotgun (WGS) entry which is preliminary data.</text>
</comment>
<evidence type="ECO:0000256" key="2">
    <source>
        <dbReference type="SAM" id="Phobius"/>
    </source>
</evidence>
<organism evidence="3 4">
    <name type="scientific">Xylaria arbuscula</name>
    <dbReference type="NCBI Taxonomy" id="114810"/>
    <lineage>
        <taxon>Eukaryota</taxon>
        <taxon>Fungi</taxon>
        <taxon>Dikarya</taxon>
        <taxon>Ascomycota</taxon>
        <taxon>Pezizomycotina</taxon>
        <taxon>Sordariomycetes</taxon>
        <taxon>Xylariomycetidae</taxon>
        <taxon>Xylariales</taxon>
        <taxon>Xylariaceae</taxon>
        <taxon>Xylaria</taxon>
    </lineage>
</organism>
<name>A0A9W8TRQ6_9PEZI</name>
<keyword evidence="2" id="KW-1133">Transmembrane helix</keyword>
<dbReference type="PANTHER" id="PTHR35041:SF6">
    <property type="entry name" value="FORMYLMETHIONINE DEFORMYLASE-LIKE PROTEIN-RELATED"/>
    <property type="match status" value="1"/>
</dbReference>
<feature type="transmembrane region" description="Helical" evidence="2">
    <location>
        <begin position="40"/>
        <end position="61"/>
    </location>
</feature>
<feature type="compositionally biased region" description="Polar residues" evidence="1">
    <location>
        <begin position="1"/>
        <end position="18"/>
    </location>
</feature>
<dbReference type="PANTHER" id="PTHR35041">
    <property type="entry name" value="MEDIATOR OF RNA POLYMERASE II TRANSCRIPTION SUBUNIT 1"/>
    <property type="match status" value="1"/>
</dbReference>
<feature type="region of interest" description="Disordered" evidence="1">
    <location>
        <begin position="1"/>
        <end position="26"/>
    </location>
</feature>
<proteinExistence type="predicted"/>
<evidence type="ECO:0000313" key="3">
    <source>
        <dbReference type="EMBL" id="KAJ3579790.1"/>
    </source>
</evidence>
<sequence>MDNTSYAPLSVRGQTPSQTKEDRGTFETSRWGKWSAPATMVPGLLVGVGFAIGHHLFYWSLDGTEAGDIKRQQWSLQIGSFFATAFGTVIRLTVGTAYLQYLWLRLKHTPVSLKGVDHAFQAMTDIRVLLRYSFGSVLPGAYFAVLVFWCTHVAVLFPPATLSTKETRAPGSISVPVPSLMYINMSTIYPDDPRPSFGLREQLPDEEEVSRYVKDTQWLSDLLDQVLREKEPTVPTILEQAINYNYELMAPLPWLQCEQIDTTALQAFKSQIEDALYFTMVRDVLDLPIDGEDITVLMNVTLNEDWDRYLIFSYQTATESPRPKGGYDIHNVSNIRYGQINYLAWPGTVDLLGTPQNFSNFFTLGWSSLLDTKDGEPSRLLDGSLYLVSRNESGTNNVFIKCEVHNATVDLGVTIDDREASIIGYAKDIRTPLSANKALWSGDGDSDHAKWVALALSAWMSPLYRNIWGMELYIAEADSNHSTRQDAPLIVPETLTNGYYVDIIEKAAHNYALSLMSGSDDDSGGYGWFKGQIESRFMGMHLIYTYKARNLIISYAAISLSAAIVVIVGMWSFVQNDRVSFDEKPTTLASAMRSTTMKNIFQYNPVGSAVNRKRVENHKVILKPESAGLDQKGKTVLAYKFKKC</sequence>
<reference evidence="3" key="1">
    <citation type="submission" date="2022-07" db="EMBL/GenBank/DDBJ databases">
        <title>Genome Sequence of Xylaria arbuscula.</title>
        <authorList>
            <person name="Buettner E."/>
        </authorList>
    </citation>
    <scope>NUCLEOTIDE SEQUENCE</scope>
    <source>
        <strain evidence="3">VT107</strain>
    </source>
</reference>
<evidence type="ECO:0000313" key="4">
    <source>
        <dbReference type="Proteomes" id="UP001148614"/>
    </source>
</evidence>
<protein>
    <submittedName>
        <fullName evidence="3">Uncharacterized protein</fullName>
    </submittedName>
</protein>
<feature type="transmembrane region" description="Helical" evidence="2">
    <location>
        <begin position="81"/>
        <end position="103"/>
    </location>
</feature>
<feature type="transmembrane region" description="Helical" evidence="2">
    <location>
        <begin position="552"/>
        <end position="574"/>
    </location>
</feature>
<gene>
    <name evidence="3" type="ORF">NPX13_g772</name>
</gene>
<accession>A0A9W8TRQ6</accession>
<evidence type="ECO:0000256" key="1">
    <source>
        <dbReference type="SAM" id="MobiDB-lite"/>
    </source>
</evidence>